<dbReference type="EMBL" id="FTNV01000004">
    <property type="protein sequence ID" value="SIS25131.1"/>
    <property type="molecule type" value="Genomic_DNA"/>
</dbReference>
<gene>
    <name evidence="2" type="ORF">SAMN05421666_3184</name>
</gene>
<evidence type="ECO:0000259" key="1">
    <source>
        <dbReference type="Pfam" id="PF00814"/>
    </source>
</evidence>
<dbReference type="Pfam" id="PF00814">
    <property type="entry name" value="TsaD"/>
    <property type="match status" value="1"/>
</dbReference>
<dbReference type="AlphaFoldDB" id="A0A1N7HK38"/>
<proteinExistence type="predicted"/>
<dbReference type="OrthoDB" id="9809995at2"/>
<dbReference type="GO" id="GO:0002949">
    <property type="term" value="P:tRNA threonylcarbamoyladenosine modification"/>
    <property type="evidence" value="ECO:0007669"/>
    <property type="project" value="InterPro"/>
</dbReference>
<dbReference type="InterPro" id="IPR000905">
    <property type="entry name" value="Gcp-like_dom"/>
</dbReference>
<sequence>MSEPLILGVDTSGSYCSAVLLQGGDVLCDLYQDMTKGQVETLFPLLEDLMARGGADWSDLSAIGVGTGPGNFTGIRISVSAMRGLALSLGIRAVGVTLLDGLAHDAAGPVIAAIAAPRGQAYVAGYGMARALPPQLISIDALPLTLVEPGLISVGTAGAEIAAHLGVPHIPAAHAPGAAIARIATTRWQLGDAPAAPFYLKQADAAPARDVPPVMLPEAPL</sequence>
<name>A0A1N7HK38_9RHOB</name>
<dbReference type="NCBIfam" id="TIGR03725">
    <property type="entry name" value="T6A_YeaZ"/>
    <property type="match status" value="1"/>
</dbReference>
<keyword evidence="3" id="KW-1185">Reference proteome</keyword>
<evidence type="ECO:0000313" key="2">
    <source>
        <dbReference type="EMBL" id="SIS25131.1"/>
    </source>
</evidence>
<accession>A0A1N7HK38</accession>
<organism evidence="2 3">
    <name type="scientific">Roseovarius nanhaiticus</name>
    <dbReference type="NCBI Taxonomy" id="573024"/>
    <lineage>
        <taxon>Bacteria</taxon>
        <taxon>Pseudomonadati</taxon>
        <taxon>Pseudomonadota</taxon>
        <taxon>Alphaproteobacteria</taxon>
        <taxon>Rhodobacterales</taxon>
        <taxon>Roseobacteraceae</taxon>
        <taxon>Roseovarius</taxon>
    </lineage>
</organism>
<protein>
    <submittedName>
        <fullName evidence="2">tRNA threonylcarbamoyl adenosine modification protein YeaZ</fullName>
    </submittedName>
</protein>
<dbReference type="InterPro" id="IPR043129">
    <property type="entry name" value="ATPase_NBD"/>
</dbReference>
<dbReference type="InterPro" id="IPR022496">
    <property type="entry name" value="T6A_TsaB"/>
</dbReference>
<feature type="domain" description="Gcp-like" evidence="1">
    <location>
        <begin position="39"/>
        <end position="124"/>
    </location>
</feature>
<dbReference type="Gene3D" id="3.30.420.40">
    <property type="match status" value="2"/>
</dbReference>
<reference evidence="2 3" key="1">
    <citation type="submission" date="2017-01" db="EMBL/GenBank/DDBJ databases">
        <authorList>
            <person name="Mah S.A."/>
            <person name="Swanson W.J."/>
            <person name="Moy G.W."/>
            <person name="Vacquier V.D."/>
        </authorList>
    </citation>
    <scope>NUCLEOTIDE SEQUENCE [LARGE SCALE GENOMIC DNA]</scope>
    <source>
        <strain evidence="2 3">DSM 29590</strain>
    </source>
</reference>
<evidence type="ECO:0000313" key="3">
    <source>
        <dbReference type="Proteomes" id="UP000186019"/>
    </source>
</evidence>
<dbReference type="SUPFAM" id="SSF53067">
    <property type="entry name" value="Actin-like ATPase domain"/>
    <property type="match status" value="1"/>
</dbReference>
<dbReference type="Proteomes" id="UP000186019">
    <property type="component" value="Unassembled WGS sequence"/>
</dbReference>
<dbReference type="RefSeq" id="WP_076535301.1">
    <property type="nucleotide sequence ID" value="NZ_FOAC01000004.1"/>
</dbReference>
<dbReference type="STRING" id="573024.SAMN05216208_3160"/>